<comment type="similarity">
    <text evidence="1">Belongs to the FGGY kinase family.</text>
</comment>
<dbReference type="GO" id="GO:0016301">
    <property type="term" value="F:kinase activity"/>
    <property type="evidence" value="ECO:0007669"/>
    <property type="project" value="UniProtKB-KW"/>
</dbReference>
<dbReference type="InterPro" id="IPR000577">
    <property type="entry name" value="Carb_kinase_FGGY"/>
</dbReference>
<keyword evidence="2" id="KW-0808">Transferase</keyword>
<evidence type="ECO:0000256" key="1">
    <source>
        <dbReference type="ARBA" id="ARBA00009156"/>
    </source>
</evidence>
<dbReference type="Pfam" id="PF00370">
    <property type="entry name" value="FGGY_N"/>
    <property type="match status" value="1"/>
</dbReference>
<feature type="domain" description="Carbohydrate kinase FGGY N-terminal" evidence="4">
    <location>
        <begin position="5"/>
        <end position="242"/>
    </location>
</feature>
<protein>
    <submittedName>
        <fullName evidence="5">FGGY family carbohydrate kinase</fullName>
    </submittedName>
</protein>
<accession>A0ABY5JV32</accession>
<evidence type="ECO:0000259" key="4">
    <source>
        <dbReference type="Pfam" id="PF00370"/>
    </source>
</evidence>
<keyword evidence="3 5" id="KW-0418">Kinase</keyword>
<dbReference type="PIRSF" id="PIRSF000538">
    <property type="entry name" value="GlpK"/>
    <property type="match status" value="1"/>
</dbReference>
<name>A0ABY5JV32_9BACI</name>
<keyword evidence="6" id="KW-1185">Reference proteome</keyword>
<evidence type="ECO:0000256" key="2">
    <source>
        <dbReference type="ARBA" id="ARBA00022679"/>
    </source>
</evidence>
<dbReference type="RefSeq" id="WP_256708684.1">
    <property type="nucleotide sequence ID" value="NZ_CP101914.1"/>
</dbReference>
<sequence>MQKGYLILDIGTGNARVGITTIDGKLISLQTADVQYHKDSDFPDAVSFHTEGMLKDIRSMIQTVLEESRDIEITAILSTSQREGIVLIDKEGKSIIGFPNVDNRGREWEEEITEFDTVYQKAGRWPVTVFSALKLVGVRERQPELWNQIAAFTSISDWIGYEFTNHLVYETSQASETLLFDIEQGEWSKELCEIFGINQDWLPEVKQSGTILGKVNQQASKYFGVKKGIPFIVGGADTQLAAKNALPEIDDIVIVSGTTTPIVKIVSDYQTDEQARCWANRHVHENEFIIETNAGVSGLNYQRLKKVFFPDKSYEEMEEEVLAIQHPNIIASFGTLVFDKNLPLLKGGFYMDAPVHHEITAADFVYGILFDIASSIKYNFDVLIDISPTSKEYVYGCGGGFKGMVLPQMLADLLGKQIIIKEGYRQASLMGGVIICNDALGEVNNVKESAKIFYPSNENKLRELYQAWYNYRNDINGLNKNKGSGKDYVHSK</sequence>
<evidence type="ECO:0000313" key="5">
    <source>
        <dbReference type="EMBL" id="UUI03634.1"/>
    </source>
</evidence>
<evidence type="ECO:0000256" key="3">
    <source>
        <dbReference type="ARBA" id="ARBA00022777"/>
    </source>
</evidence>
<dbReference type="Gene3D" id="3.30.420.40">
    <property type="match status" value="2"/>
</dbReference>
<dbReference type="InterPro" id="IPR018484">
    <property type="entry name" value="FGGY_N"/>
</dbReference>
<gene>
    <name evidence="5" type="ORF">NP439_02760</name>
</gene>
<reference evidence="5" key="1">
    <citation type="submission" date="2022-07" db="EMBL/GenBank/DDBJ databases">
        <title>FELIX.</title>
        <authorList>
            <person name="Wan K.H."/>
            <person name="Park S."/>
            <person name="Lawrence Q."/>
            <person name="Eichenberger J.P."/>
            <person name="Booth B.W."/>
            <person name="Piaggio A.J."/>
            <person name="Chandler J.C."/>
            <person name="Franklin A.B."/>
            <person name="Celniker S.E."/>
        </authorList>
    </citation>
    <scope>NUCLEOTIDE SEQUENCE</scope>
    <source>
        <strain evidence="5">QA-1986 374</strain>
    </source>
</reference>
<dbReference type="CDD" id="cd07798">
    <property type="entry name" value="ASKHA_NBD_FGGY_YoaC-like"/>
    <property type="match status" value="1"/>
</dbReference>
<dbReference type="EMBL" id="CP101914">
    <property type="protein sequence ID" value="UUI03634.1"/>
    <property type="molecule type" value="Genomic_DNA"/>
</dbReference>
<dbReference type="SUPFAM" id="SSF53067">
    <property type="entry name" value="Actin-like ATPase domain"/>
    <property type="match status" value="2"/>
</dbReference>
<dbReference type="PANTHER" id="PTHR43095">
    <property type="entry name" value="SUGAR KINASE"/>
    <property type="match status" value="1"/>
</dbReference>
<dbReference type="InterPro" id="IPR050406">
    <property type="entry name" value="FGGY_Carb_Kinase"/>
</dbReference>
<evidence type="ECO:0000313" key="6">
    <source>
        <dbReference type="Proteomes" id="UP001059773"/>
    </source>
</evidence>
<dbReference type="Proteomes" id="UP001059773">
    <property type="component" value="Chromosome"/>
</dbReference>
<organism evidence="5 6">
    <name type="scientific">Oceanobacillus jeddahense</name>
    <dbReference type="NCBI Taxonomy" id="1462527"/>
    <lineage>
        <taxon>Bacteria</taxon>
        <taxon>Bacillati</taxon>
        <taxon>Bacillota</taxon>
        <taxon>Bacilli</taxon>
        <taxon>Bacillales</taxon>
        <taxon>Bacillaceae</taxon>
        <taxon>Oceanobacillus</taxon>
    </lineage>
</organism>
<dbReference type="InterPro" id="IPR043129">
    <property type="entry name" value="ATPase_NBD"/>
</dbReference>
<dbReference type="PANTHER" id="PTHR43095:SF2">
    <property type="entry name" value="GLUCONOKINASE"/>
    <property type="match status" value="1"/>
</dbReference>
<proteinExistence type="inferred from homology"/>